<evidence type="ECO:0008006" key="3">
    <source>
        <dbReference type="Google" id="ProtNLM"/>
    </source>
</evidence>
<evidence type="ECO:0000313" key="1">
    <source>
        <dbReference type="EMBL" id="KAF9467107.1"/>
    </source>
</evidence>
<dbReference type="AlphaFoldDB" id="A0A9P6CI99"/>
<dbReference type="OrthoDB" id="3268380at2759"/>
<dbReference type="Proteomes" id="UP000807353">
    <property type="component" value="Unassembled WGS sequence"/>
</dbReference>
<accession>A0A9P6CI99</accession>
<evidence type="ECO:0000313" key="2">
    <source>
        <dbReference type="Proteomes" id="UP000807353"/>
    </source>
</evidence>
<reference evidence="1" key="1">
    <citation type="submission" date="2020-11" db="EMBL/GenBank/DDBJ databases">
        <authorList>
            <consortium name="DOE Joint Genome Institute"/>
            <person name="Ahrendt S."/>
            <person name="Riley R."/>
            <person name="Andreopoulos W."/>
            <person name="Labutti K."/>
            <person name="Pangilinan J."/>
            <person name="Ruiz-Duenas F.J."/>
            <person name="Barrasa J.M."/>
            <person name="Sanchez-Garcia M."/>
            <person name="Camarero S."/>
            <person name="Miyauchi S."/>
            <person name="Serrano A."/>
            <person name="Linde D."/>
            <person name="Babiker R."/>
            <person name="Drula E."/>
            <person name="Ayuso-Fernandez I."/>
            <person name="Pacheco R."/>
            <person name="Padilla G."/>
            <person name="Ferreira P."/>
            <person name="Barriuso J."/>
            <person name="Kellner H."/>
            <person name="Castanera R."/>
            <person name="Alfaro M."/>
            <person name="Ramirez L."/>
            <person name="Pisabarro A.G."/>
            <person name="Kuo A."/>
            <person name="Tritt A."/>
            <person name="Lipzen A."/>
            <person name="He G."/>
            <person name="Yan M."/>
            <person name="Ng V."/>
            <person name="Cullen D."/>
            <person name="Martin F."/>
            <person name="Rosso M.-N."/>
            <person name="Henrissat B."/>
            <person name="Hibbett D."/>
            <person name="Martinez A.T."/>
            <person name="Grigoriev I.V."/>
        </authorList>
    </citation>
    <scope>NUCLEOTIDE SEQUENCE</scope>
    <source>
        <strain evidence="1">CBS 247.69</strain>
    </source>
</reference>
<gene>
    <name evidence="1" type="ORF">BDZ94DRAFT_1318913</name>
</gene>
<dbReference type="Gene3D" id="3.80.10.10">
    <property type="entry name" value="Ribonuclease Inhibitor"/>
    <property type="match status" value="1"/>
</dbReference>
<protein>
    <recommendedName>
        <fullName evidence="3">F-box domain-containing protein</fullName>
    </recommendedName>
</protein>
<dbReference type="InterPro" id="IPR032675">
    <property type="entry name" value="LRR_dom_sf"/>
</dbReference>
<dbReference type="InterPro" id="IPR036047">
    <property type="entry name" value="F-box-like_dom_sf"/>
</dbReference>
<keyword evidence="2" id="KW-1185">Reference proteome</keyword>
<dbReference type="EMBL" id="MU150238">
    <property type="protein sequence ID" value="KAF9467107.1"/>
    <property type="molecule type" value="Genomic_DNA"/>
</dbReference>
<name>A0A9P6CI99_9AGAR</name>
<proteinExistence type="predicted"/>
<dbReference type="SUPFAM" id="SSF81383">
    <property type="entry name" value="F-box domain"/>
    <property type="match status" value="1"/>
</dbReference>
<sequence length="399" mass="45210">MKPNGRAKSCPISRLPYEILAKIFHLNVDSHHSSVTLTPLFQKPPLQLVCVSRYWREVTLECPQLWKAIDLDCGSDNPAVGPGIVEWFLRAGNCPLSLSVSLLSGGFAKCQLGLVPWSRLTSIDIRGDTEFGSPTVLLILPCAPNLVSARLEITDDLWFAFRCRRSKGVLPKCALLNLKHLVVKFTSSAVVEFGASKPLTISCLLQGLVLPALEELKLEASHSAFDEELPQKLLELQVRSEFPLKYLHLARIYWPEGEEMEQFLRQIPTLKSLCLKSCSTMGHLYALLLHTIRYRIDTADNILPSLENVEVYDRSIDHDDNLVLECLESRFWPENYYPYQQPGLTRLKEATMRWSERHRGSLTIVVKKRAEDLRAAGMTLTYPTLLAQDEANSWAMYDE</sequence>
<organism evidence="1 2">
    <name type="scientific">Collybia nuda</name>
    <dbReference type="NCBI Taxonomy" id="64659"/>
    <lineage>
        <taxon>Eukaryota</taxon>
        <taxon>Fungi</taxon>
        <taxon>Dikarya</taxon>
        <taxon>Basidiomycota</taxon>
        <taxon>Agaricomycotina</taxon>
        <taxon>Agaricomycetes</taxon>
        <taxon>Agaricomycetidae</taxon>
        <taxon>Agaricales</taxon>
        <taxon>Tricholomatineae</taxon>
        <taxon>Clitocybaceae</taxon>
        <taxon>Collybia</taxon>
    </lineage>
</organism>
<comment type="caution">
    <text evidence="1">The sequence shown here is derived from an EMBL/GenBank/DDBJ whole genome shotgun (WGS) entry which is preliminary data.</text>
</comment>